<protein>
    <submittedName>
        <fullName evidence="1">Uncharacterized protein</fullName>
    </submittedName>
</protein>
<dbReference type="EMBL" id="AWUY01000169">
    <property type="protein sequence ID" value="ERJ75574.1"/>
    <property type="molecule type" value="Genomic_DNA"/>
</dbReference>
<accession>A0ABN0NQX0</accession>
<comment type="caution">
    <text evidence="1">The sequence shown here is derived from an EMBL/GenBank/DDBJ whole genome shotgun (WGS) entry which is preliminary data.</text>
</comment>
<gene>
    <name evidence="1" type="ORF">HMPREF0653_01826</name>
</gene>
<dbReference type="Proteomes" id="UP000016660">
    <property type="component" value="Unassembled WGS sequence"/>
</dbReference>
<proteinExistence type="predicted"/>
<evidence type="ECO:0000313" key="2">
    <source>
        <dbReference type="Proteomes" id="UP000016660"/>
    </source>
</evidence>
<name>A0ABN0NQX0_9BACT</name>
<reference evidence="1 2" key="1">
    <citation type="submission" date="2013-06" db="EMBL/GenBank/DDBJ databases">
        <authorList>
            <person name="Weinstock G."/>
            <person name="Sodergren E."/>
            <person name="Lobos E.A."/>
            <person name="Fulton L."/>
            <person name="Fulton R."/>
            <person name="Courtney L."/>
            <person name="Fronick C."/>
            <person name="O'Laughlin M."/>
            <person name="Godfrey J."/>
            <person name="Wilson R.M."/>
            <person name="Miner T."/>
            <person name="Farmer C."/>
            <person name="Delehaunty K."/>
            <person name="Cordes M."/>
            <person name="Minx P."/>
            <person name="Tomlinson C."/>
            <person name="Chen J."/>
            <person name="Wollam A."/>
            <person name="Pepin K.H."/>
            <person name="Bhonagiri V."/>
            <person name="Zhang X."/>
            <person name="Warren W."/>
            <person name="Mitreva M."/>
            <person name="Mardis E.R."/>
            <person name="Wilson R.K."/>
        </authorList>
    </citation>
    <scope>NUCLEOTIDE SEQUENCE [LARGE SCALE GENOMIC DNA]</scope>
    <source>
        <strain evidence="1 2">ATCC 29426</strain>
    </source>
</reference>
<sequence length="39" mass="4357">MDTYFEHQPAIISVSIGLRHHFLTPVIAGHLRNASEAKV</sequence>
<evidence type="ECO:0000313" key="1">
    <source>
        <dbReference type="EMBL" id="ERJ75574.1"/>
    </source>
</evidence>
<organism evidence="1 2">
    <name type="scientific">Prevotella disiens JCM 6334 = ATCC 29426</name>
    <dbReference type="NCBI Taxonomy" id="1235811"/>
    <lineage>
        <taxon>Bacteria</taxon>
        <taxon>Pseudomonadati</taxon>
        <taxon>Bacteroidota</taxon>
        <taxon>Bacteroidia</taxon>
        <taxon>Bacteroidales</taxon>
        <taxon>Prevotellaceae</taxon>
        <taxon>Prevotella</taxon>
    </lineage>
</organism>
<keyword evidence="2" id="KW-1185">Reference proteome</keyword>